<name>A0A4U0RQ29_9ACTN</name>
<evidence type="ECO:0000313" key="2">
    <source>
        <dbReference type="Proteomes" id="UP000305778"/>
    </source>
</evidence>
<proteinExistence type="predicted"/>
<gene>
    <name evidence="1" type="ORF">FCI23_49665</name>
</gene>
<dbReference type="RefSeq" id="WP_136730571.1">
    <property type="nucleotide sequence ID" value="NZ_SUMC01000144.1"/>
</dbReference>
<protein>
    <submittedName>
        <fullName evidence="1">Uncharacterized protein</fullName>
    </submittedName>
</protein>
<reference evidence="1 2" key="1">
    <citation type="submission" date="2019-04" db="EMBL/GenBank/DDBJ databases">
        <title>Streptomyces oryziradicis sp. nov., a novel actinomycete isolated from rhizosphere soil of rice (Oryza sativa L.).</title>
        <authorList>
            <person name="Li C."/>
        </authorList>
    </citation>
    <scope>NUCLEOTIDE SEQUENCE [LARGE SCALE GENOMIC DNA]</scope>
    <source>
        <strain evidence="1 2">NEAU-C40</strain>
    </source>
</reference>
<dbReference type="EMBL" id="SUMC01000144">
    <property type="protein sequence ID" value="TJZ97446.1"/>
    <property type="molecule type" value="Genomic_DNA"/>
</dbReference>
<sequence length="168" mass="17738">MGELVRVTKAAELAPQHPDLDGGLENLAPAASAALRLLADAVKRGGADHGTVLQAIKDACIHEAFADVLDAAAGIVMDGGLEDPFEFDGRQHAENLGAVASDVRCRDFRCPYNTFCPVAAVNRKAYICSIKGVRQRPRKAGGWMSVSGGATARWACSRPRARVRAAAV</sequence>
<dbReference type="Proteomes" id="UP000305778">
    <property type="component" value="Unassembled WGS sequence"/>
</dbReference>
<evidence type="ECO:0000313" key="1">
    <source>
        <dbReference type="EMBL" id="TJZ97446.1"/>
    </source>
</evidence>
<accession>A0A4U0RQ29</accession>
<dbReference type="AlphaFoldDB" id="A0A4U0RQ29"/>
<keyword evidence="2" id="KW-1185">Reference proteome</keyword>
<comment type="caution">
    <text evidence="1">The sequence shown here is derived from an EMBL/GenBank/DDBJ whole genome shotgun (WGS) entry which is preliminary data.</text>
</comment>
<organism evidence="1 2">
    <name type="scientific">Actinacidiphila oryziradicis</name>
    <dbReference type="NCBI Taxonomy" id="2571141"/>
    <lineage>
        <taxon>Bacteria</taxon>
        <taxon>Bacillati</taxon>
        <taxon>Actinomycetota</taxon>
        <taxon>Actinomycetes</taxon>
        <taxon>Kitasatosporales</taxon>
        <taxon>Streptomycetaceae</taxon>
        <taxon>Actinacidiphila</taxon>
    </lineage>
</organism>